<keyword evidence="9 14" id="KW-0460">Magnesium</keyword>
<dbReference type="Gene3D" id="6.10.250.1490">
    <property type="match status" value="1"/>
</dbReference>
<sequence>MASNRGKNLAKRRGKTRFWLQDRKSVNDADGWGKHGGYMNAKKKKLNDQFQSVAFSELQKTSHCSDIFKDVTIYINGYTKPSSDELKRLMMIHGGHWEMYLSKKNVTHIITTNLAQSKIAALRNYKVVHPDWILKSIEAERLLPCQPFLLYSAQSKMQRGIAQFSTSLPKAEASKEGPTHLEASRDSHLTETTSTPSSNNNNNNTEVKERSGPPELKIVHSGSSDDLFFSSSDNLSQESNQETKCKTNISTKSEVLTGAVSLSAVTKATSMTTTTTTTTTVTPSEECPTLIVISSDSEKEDEIVVTDHVEKVDTLPPNNNNNDSSINTTTTLSTNTGVQQTGSSRAQTARDPNYLQQFYTNSRLHHLSTWKAEWKDYVNKLKSSNTKEFPGRQKLKDVCSKVQSPSLADSIMHIDMDSFFVAVAMRDRPHLKDKPVAVTHSRKNGPKENNPGVDLDYERQQWSKRRQENALKKMGPNTCQRNTLALDEEFEDEEEGSGAEGKDEDLENTSNEKRHSVNKQSFNSLSEIASCNYVARQFGLKNGMFVGDALKLCPDIITIPYEFDKYQAVSKILYDTIASYTHDIEAISCDEMFVDCRGILQETGVALKDFVSVLRQEIFDKTGCTASAGLGPNILVARLATIRAKPNGQFLVEKREVEAFMQKQLVKSLPGVGRSMMYKLQHLSVETCEDLQKIPLVKLQQSFGQKTGQMLYNSCRGIDNRRLELEHNRKSVSAEINYGIRFTKESDMEDFLLNLSGEVERRLKNVNKRGKSITLKLMVRREDAPLETAKYMGHGLCNNISRAMSVAIATDNAARIARECMTLFKTLHLPVNSLRGVGITIQRLEDTAPARHHTGDSTKTSSILQFTKAMPTPNQKEEEEQQQQTQNGNETQSEVDDSDFAVMRPVPVKQFGTLNFKEELLRQYHGSQLPPLPRLPSQLSPTRTNQMKPAVTGEPEDFLPSPSQVDENVLKELPDDICNQIKTALEEKKAKRKTSAAYGSSSSSSGGGGGGSGGGGALAHDEQPGCSYWSETTISDENGQGTDSVEEPVKENQNLSQIERELLPNLSQLDESCFNALPEDIQEEMKMAITDRQNRKNNMEADDQLEQPLLLSPSKGGHLKKSPTKKSPTKKSTKPTKKRSPSKKGSPSKKRSPAKRSPNFKVPQGRPKKIQKSLNNLLNIRKNLFLYGDHLHLQTKTEVREEEGVKTEKELKEAKEREKHFQAASLCGAVTIEQVRSLLSEWLQPSRAPCPDDEQFVIKYLKDLIYSKNLEQLDLVLKFLYRKMGKLSTEDWWKSLKRVVDDVQCVMIAEYNTPLQLSFSIPVT</sequence>
<dbReference type="Gene3D" id="3.40.1170.60">
    <property type="match status" value="1"/>
</dbReference>
<feature type="region of interest" description="Disordered" evidence="15">
    <location>
        <begin position="870"/>
        <end position="900"/>
    </location>
</feature>
<evidence type="ECO:0000256" key="11">
    <source>
        <dbReference type="ARBA" id="ARBA00023204"/>
    </source>
</evidence>
<evidence type="ECO:0000313" key="18">
    <source>
        <dbReference type="EMBL" id="CAI9741555.1"/>
    </source>
</evidence>
<dbReference type="GO" id="GO:0070987">
    <property type="term" value="P:error-free translesion synthesis"/>
    <property type="evidence" value="ECO:0007669"/>
    <property type="project" value="TreeGrafter"/>
</dbReference>
<dbReference type="Gene3D" id="1.10.150.20">
    <property type="entry name" value="5' to 3' exonuclease, C-terminal subdomain"/>
    <property type="match status" value="1"/>
</dbReference>
<keyword evidence="8 13" id="KW-0227">DNA damage</keyword>
<accession>A0AA36BWC7</accession>
<evidence type="ECO:0000256" key="2">
    <source>
        <dbReference type="ARBA" id="ARBA00010945"/>
    </source>
</evidence>
<dbReference type="Gene3D" id="1.20.58.1280">
    <property type="entry name" value="DNA repair protein Rev1, C-terminal domain"/>
    <property type="match status" value="1"/>
</dbReference>
<dbReference type="PROSITE" id="PS50173">
    <property type="entry name" value="UMUC"/>
    <property type="match status" value="1"/>
</dbReference>
<feature type="binding site" evidence="14">
    <location>
        <position position="591"/>
    </location>
    <ligand>
        <name>Mg(2+)</name>
        <dbReference type="ChEBI" id="CHEBI:18420"/>
        <label>1</label>
    </ligand>
</feature>
<feature type="region of interest" description="Disordered" evidence="15">
    <location>
        <begin position="488"/>
        <end position="518"/>
    </location>
</feature>
<dbReference type="InterPro" id="IPR047346">
    <property type="entry name" value="Rev1_UBM1/2"/>
</dbReference>
<feature type="region of interest" description="Disordered" evidence="15">
    <location>
        <begin position="1108"/>
        <end position="1169"/>
    </location>
</feature>
<feature type="region of interest" description="Disordered" evidence="15">
    <location>
        <begin position="433"/>
        <end position="459"/>
    </location>
</feature>
<evidence type="ECO:0000256" key="5">
    <source>
        <dbReference type="ARBA" id="ARBA00022679"/>
    </source>
</evidence>
<dbReference type="PANTHER" id="PTHR45990">
    <property type="entry name" value="DNA REPAIR PROTEIN REV1"/>
    <property type="match status" value="1"/>
</dbReference>
<protein>
    <recommendedName>
        <fullName evidence="3 13">DNA repair protein REV1</fullName>
        <ecNumber evidence="13">2.7.7.-</ecNumber>
    </recommendedName>
</protein>
<dbReference type="InterPro" id="IPR043128">
    <property type="entry name" value="Rev_trsase/Diguanyl_cyclase"/>
</dbReference>
<feature type="binding site" evidence="14">
    <location>
        <position position="415"/>
    </location>
    <ligand>
        <name>Mg(2+)</name>
        <dbReference type="ChEBI" id="CHEBI:18420"/>
        <label>1</label>
    </ligand>
</feature>
<dbReference type="CDD" id="cd19318">
    <property type="entry name" value="Rev1_UBM2"/>
    <property type="match status" value="1"/>
</dbReference>
<dbReference type="Pfam" id="PF11799">
    <property type="entry name" value="IMS_C"/>
    <property type="match status" value="1"/>
</dbReference>
<feature type="compositionally biased region" description="Basic residues" evidence="15">
    <location>
        <begin position="1117"/>
        <end position="1154"/>
    </location>
</feature>
<evidence type="ECO:0000256" key="3">
    <source>
        <dbReference type="ARBA" id="ARBA00020399"/>
    </source>
</evidence>
<feature type="domain" description="BRCT" evidence="16">
    <location>
        <begin position="63"/>
        <end position="150"/>
    </location>
</feature>
<dbReference type="GO" id="GO:0017125">
    <property type="term" value="F:deoxycytidyl transferase activity"/>
    <property type="evidence" value="ECO:0007669"/>
    <property type="project" value="TreeGrafter"/>
</dbReference>
<evidence type="ECO:0000256" key="1">
    <source>
        <dbReference type="ARBA" id="ARBA00004123"/>
    </source>
</evidence>
<feature type="compositionally biased region" description="Polar residues" evidence="15">
    <location>
        <begin position="1029"/>
        <end position="1043"/>
    </location>
</feature>
<dbReference type="InterPro" id="IPR036775">
    <property type="entry name" value="DNA_pol_Y-fam_lit_finger_sf"/>
</dbReference>
<comment type="similarity">
    <text evidence="2 13">Belongs to the DNA polymerase type-Y family.</text>
</comment>
<dbReference type="InterPro" id="IPR043502">
    <property type="entry name" value="DNA/RNA_pol_sf"/>
</dbReference>
<keyword evidence="5 13" id="KW-0808">Transferase</keyword>
<dbReference type="CDD" id="cd01701">
    <property type="entry name" value="PolY_Rev1"/>
    <property type="match status" value="1"/>
</dbReference>
<dbReference type="GO" id="GO:0003887">
    <property type="term" value="F:DNA-directed DNA polymerase activity"/>
    <property type="evidence" value="ECO:0007669"/>
    <property type="project" value="InterPro"/>
</dbReference>
<dbReference type="InterPro" id="IPR031991">
    <property type="entry name" value="Rev1_C"/>
</dbReference>
<feature type="region of interest" description="Disordered" evidence="15">
    <location>
        <begin position="927"/>
        <end position="963"/>
    </location>
</feature>
<feature type="compositionally biased region" description="Gly residues" evidence="15">
    <location>
        <begin position="1005"/>
        <end position="1017"/>
    </location>
</feature>
<organism evidence="18 19">
    <name type="scientific">Octopus vulgaris</name>
    <name type="common">Common octopus</name>
    <dbReference type="NCBI Taxonomy" id="6645"/>
    <lineage>
        <taxon>Eukaryota</taxon>
        <taxon>Metazoa</taxon>
        <taxon>Spiralia</taxon>
        <taxon>Lophotrochozoa</taxon>
        <taxon>Mollusca</taxon>
        <taxon>Cephalopoda</taxon>
        <taxon>Coleoidea</taxon>
        <taxon>Octopodiformes</taxon>
        <taxon>Octopoda</taxon>
        <taxon>Incirrata</taxon>
        <taxon>Octopodidae</taxon>
        <taxon>Octopus</taxon>
    </lineage>
</organism>
<dbReference type="Pfam" id="PF16727">
    <property type="entry name" value="REV1_C"/>
    <property type="match status" value="1"/>
</dbReference>
<keyword evidence="6 13" id="KW-0548">Nucleotidyltransferase</keyword>
<evidence type="ECO:0000256" key="13">
    <source>
        <dbReference type="PIRNR" id="PIRNR036573"/>
    </source>
</evidence>
<dbReference type="Gene3D" id="3.40.50.10190">
    <property type="entry name" value="BRCT domain"/>
    <property type="match status" value="1"/>
</dbReference>
<evidence type="ECO:0000313" key="19">
    <source>
        <dbReference type="Proteomes" id="UP001162480"/>
    </source>
</evidence>
<keyword evidence="10 13" id="KW-0238">DNA-binding</keyword>
<dbReference type="InterPro" id="IPR038401">
    <property type="entry name" value="Rev1_C_sf"/>
</dbReference>
<dbReference type="GO" id="GO:0046872">
    <property type="term" value="F:metal ion binding"/>
    <property type="evidence" value="ECO:0007669"/>
    <property type="project" value="UniProtKB-KW"/>
</dbReference>
<dbReference type="Pfam" id="PF21999">
    <property type="entry name" value="IMS_HHH_1"/>
    <property type="match status" value="1"/>
</dbReference>
<dbReference type="GO" id="GO:0042276">
    <property type="term" value="P:error-prone translesion synthesis"/>
    <property type="evidence" value="ECO:0007669"/>
    <property type="project" value="InterPro"/>
</dbReference>
<feature type="compositionally biased region" description="Low complexity" evidence="15">
    <location>
        <begin position="882"/>
        <end position="892"/>
    </location>
</feature>
<dbReference type="PIRSF" id="PIRSF036573">
    <property type="entry name" value="REV1"/>
    <property type="match status" value="1"/>
</dbReference>
<dbReference type="InterPro" id="IPR017961">
    <property type="entry name" value="DNA_pol_Y-fam_little_finger"/>
</dbReference>
<feature type="region of interest" description="Disordered" evidence="15">
    <location>
        <begin position="988"/>
        <end position="1053"/>
    </location>
</feature>
<dbReference type="Gene3D" id="3.30.70.270">
    <property type="match status" value="1"/>
</dbReference>
<dbReference type="SMART" id="SM00292">
    <property type="entry name" value="BRCT"/>
    <property type="match status" value="1"/>
</dbReference>
<evidence type="ECO:0000256" key="9">
    <source>
        <dbReference type="ARBA" id="ARBA00022842"/>
    </source>
</evidence>
<dbReference type="Pfam" id="PF16589">
    <property type="entry name" value="BRCT_2"/>
    <property type="match status" value="1"/>
</dbReference>
<dbReference type="GO" id="GO:0006281">
    <property type="term" value="P:DNA repair"/>
    <property type="evidence" value="ECO:0007669"/>
    <property type="project" value="UniProtKB-KW"/>
</dbReference>
<feature type="domain" description="UmuC" evidence="17">
    <location>
        <begin position="411"/>
        <end position="673"/>
    </location>
</feature>
<feature type="compositionally biased region" description="Low complexity" evidence="15">
    <location>
        <begin position="190"/>
        <end position="205"/>
    </location>
</feature>
<evidence type="ECO:0000256" key="7">
    <source>
        <dbReference type="ARBA" id="ARBA00022723"/>
    </source>
</evidence>
<proteinExistence type="inferred from homology"/>
<dbReference type="FunFam" id="3.40.50.10190:FF:000011">
    <property type="entry name" value="DNA repair protein REV1"/>
    <property type="match status" value="1"/>
</dbReference>
<dbReference type="InterPro" id="IPR001126">
    <property type="entry name" value="UmuC"/>
</dbReference>
<dbReference type="InterPro" id="IPR036420">
    <property type="entry name" value="BRCT_dom_sf"/>
</dbReference>
<reference evidence="18" key="1">
    <citation type="submission" date="2023-08" db="EMBL/GenBank/DDBJ databases">
        <authorList>
            <person name="Alioto T."/>
            <person name="Alioto T."/>
            <person name="Gomez Garrido J."/>
        </authorList>
    </citation>
    <scope>NUCLEOTIDE SEQUENCE</scope>
</reference>
<evidence type="ECO:0000256" key="15">
    <source>
        <dbReference type="SAM" id="MobiDB-lite"/>
    </source>
</evidence>
<evidence type="ECO:0000256" key="14">
    <source>
        <dbReference type="PIRSR" id="PIRSR036573-2"/>
    </source>
</evidence>
<dbReference type="SUPFAM" id="SSF52113">
    <property type="entry name" value="BRCT domain"/>
    <property type="match status" value="1"/>
</dbReference>
<dbReference type="FunFam" id="3.30.1490.100:FF:000001">
    <property type="entry name" value="DNA repair protein REV1"/>
    <property type="match status" value="1"/>
</dbReference>
<keyword evidence="4 13" id="KW-0237">DNA synthesis</keyword>
<dbReference type="EC" id="2.7.7.-" evidence="13"/>
<dbReference type="PROSITE" id="PS50172">
    <property type="entry name" value="BRCT"/>
    <property type="match status" value="1"/>
</dbReference>
<dbReference type="SUPFAM" id="SSF100879">
    <property type="entry name" value="Lesion bypass DNA polymerase (Y-family), little finger domain"/>
    <property type="match status" value="1"/>
</dbReference>
<dbReference type="Proteomes" id="UP001162480">
    <property type="component" value="Chromosome 26"/>
</dbReference>
<evidence type="ECO:0000259" key="16">
    <source>
        <dbReference type="PROSITE" id="PS50172"/>
    </source>
</evidence>
<dbReference type="CDD" id="cd17719">
    <property type="entry name" value="BRCT_Rev1"/>
    <property type="match status" value="1"/>
</dbReference>
<feature type="region of interest" description="Disordered" evidence="15">
    <location>
        <begin position="168"/>
        <end position="223"/>
    </location>
</feature>
<evidence type="ECO:0000259" key="17">
    <source>
        <dbReference type="PROSITE" id="PS50173"/>
    </source>
</evidence>
<evidence type="ECO:0000256" key="8">
    <source>
        <dbReference type="ARBA" id="ARBA00022763"/>
    </source>
</evidence>
<dbReference type="Pfam" id="PF00817">
    <property type="entry name" value="IMS"/>
    <property type="match status" value="2"/>
</dbReference>
<dbReference type="PANTHER" id="PTHR45990:SF1">
    <property type="entry name" value="DNA REPAIR PROTEIN REV1"/>
    <property type="match status" value="1"/>
</dbReference>
<dbReference type="GO" id="GO:0003684">
    <property type="term" value="F:damaged DNA binding"/>
    <property type="evidence" value="ECO:0007669"/>
    <property type="project" value="UniProtKB-UniRule"/>
</dbReference>
<keyword evidence="7 14" id="KW-0479">Metal-binding</keyword>
<feature type="binding site" evidence="14">
    <location>
        <position position="590"/>
    </location>
    <ligand>
        <name>Mg(2+)</name>
        <dbReference type="ChEBI" id="CHEBI:18420"/>
        <label>1</label>
    </ligand>
</feature>
<name>A0AA36BWC7_OCTVU</name>
<evidence type="ECO:0000256" key="4">
    <source>
        <dbReference type="ARBA" id="ARBA00022634"/>
    </source>
</evidence>
<dbReference type="EMBL" id="OX597839">
    <property type="protein sequence ID" value="CAI9741555.1"/>
    <property type="molecule type" value="Genomic_DNA"/>
</dbReference>
<dbReference type="GO" id="GO:0005634">
    <property type="term" value="C:nucleus"/>
    <property type="evidence" value="ECO:0007669"/>
    <property type="project" value="UniProtKB-SubCell"/>
</dbReference>
<gene>
    <name evidence="18" type="ORF">OCTVUL_1B009014</name>
</gene>
<dbReference type="Gene3D" id="3.30.1490.100">
    <property type="entry name" value="DNA polymerase, Y-family, little finger domain"/>
    <property type="match status" value="1"/>
</dbReference>
<feature type="compositionally biased region" description="Acidic residues" evidence="15">
    <location>
        <begin position="488"/>
        <end position="507"/>
    </location>
</feature>
<dbReference type="InterPro" id="IPR001357">
    <property type="entry name" value="BRCT_dom"/>
</dbReference>
<evidence type="ECO:0000256" key="12">
    <source>
        <dbReference type="ARBA" id="ARBA00023242"/>
    </source>
</evidence>
<keyword evidence="19" id="KW-1185">Reference proteome</keyword>
<dbReference type="InterPro" id="IPR012112">
    <property type="entry name" value="REV1"/>
</dbReference>
<dbReference type="InterPro" id="IPR053848">
    <property type="entry name" value="IMS_HHH_1"/>
</dbReference>
<evidence type="ECO:0000256" key="6">
    <source>
        <dbReference type="ARBA" id="ARBA00022695"/>
    </source>
</evidence>
<comment type="cofactor">
    <cofactor evidence="14">
        <name>Mg(2+)</name>
        <dbReference type="ChEBI" id="CHEBI:18420"/>
    </cofactor>
    <text evidence="14">Binds 2 magnesium ions.</text>
</comment>
<comment type="subcellular location">
    <subcellularLocation>
        <location evidence="1 13">Nucleus</location>
    </subcellularLocation>
</comment>
<comment type="function">
    <text evidence="13">Deoxycytidyl transferase involved in DNA repair. Transfers a dCMP residue from dCTP to the 3'-end of a DNA primer in a template-dependent reaction. May assist in the first step in the bypass of abasic lesions by the insertion of a nucleotide opposite the lesion. Required for normal induction of mutations by physical and chemical agents.</text>
</comment>
<keyword evidence="12 13" id="KW-0539">Nucleus</keyword>
<keyword evidence="11 13" id="KW-0234">DNA repair</keyword>
<dbReference type="SUPFAM" id="SSF56672">
    <property type="entry name" value="DNA/RNA polymerases"/>
    <property type="match status" value="1"/>
</dbReference>
<feature type="compositionally biased region" description="Basic and acidic residues" evidence="15">
    <location>
        <begin position="172"/>
        <end position="189"/>
    </location>
</feature>
<evidence type="ECO:0000256" key="10">
    <source>
        <dbReference type="ARBA" id="ARBA00023125"/>
    </source>
</evidence>